<keyword evidence="3 6" id="KW-0812">Transmembrane</keyword>
<feature type="transmembrane region" description="Helical" evidence="6">
    <location>
        <begin position="233"/>
        <end position="255"/>
    </location>
</feature>
<dbReference type="EMBL" id="JAXIOK010000005">
    <property type="protein sequence ID" value="KAK4771474.1"/>
    <property type="molecule type" value="Genomic_DNA"/>
</dbReference>
<dbReference type="GO" id="GO:0016020">
    <property type="term" value="C:membrane"/>
    <property type="evidence" value="ECO:0007669"/>
    <property type="project" value="UniProtKB-SubCell"/>
</dbReference>
<dbReference type="Pfam" id="PF00892">
    <property type="entry name" value="EamA"/>
    <property type="match status" value="2"/>
</dbReference>
<feature type="transmembrane region" description="Helical" evidence="6">
    <location>
        <begin position="267"/>
        <end position="290"/>
    </location>
</feature>
<dbReference type="PANTHER" id="PTHR31218">
    <property type="entry name" value="WAT1-RELATED PROTEIN"/>
    <property type="match status" value="1"/>
</dbReference>
<feature type="transmembrane region" description="Helical" evidence="6">
    <location>
        <begin position="120"/>
        <end position="141"/>
    </location>
</feature>
<dbReference type="InterPro" id="IPR037185">
    <property type="entry name" value="EmrE-like"/>
</dbReference>
<comment type="caution">
    <text evidence="8">The sequence shown here is derived from an EMBL/GenBank/DDBJ whole genome shotgun (WGS) entry which is preliminary data.</text>
</comment>
<dbReference type="SUPFAM" id="SSF103481">
    <property type="entry name" value="Multidrug resistance efflux transporter EmrE"/>
    <property type="match status" value="2"/>
</dbReference>
<feature type="transmembrane region" description="Helical" evidence="6">
    <location>
        <begin position="153"/>
        <end position="173"/>
    </location>
</feature>
<accession>A0AAN7KS30</accession>
<organism evidence="8 9">
    <name type="scientific">Trapa incisa</name>
    <dbReference type="NCBI Taxonomy" id="236973"/>
    <lineage>
        <taxon>Eukaryota</taxon>
        <taxon>Viridiplantae</taxon>
        <taxon>Streptophyta</taxon>
        <taxon>Embryophyta</taxon>
        <taxon>Tracheophyta</taxon>
        <taxon>Spermatophyta</taxon>
        <taxon>Magnoliopsida</taxon>
        <taxon>eudicotyledons</taxon>
        <taxon>Gunneridae</taxon>
        <taxon>Pentapetalae</taxon>
        <taxon>rosids</taxon>
        <taxon>malvids</taxon>
        <taxon>Myrtales</taxon>
        <taxon>Lythraceae</taxon>
        <taxon>Trapa</taxon>
    </lineage>
</organism>
<dbReference type="InterPro" id="IPR030184">
    <property type="entry name" value="WAT1-related"/>
</dbReference>
<evidence type="ECO:0000256" key="4">
    <source>
        <dbReference type="ARBA" id="ARBA00022989"/>
    </source>
</evidence>
<protein>
    <recommendedName>
        <fullName evidence="6">WAT1-related protein</fullName>
    </recommendedName>
</protein>
<evidence type="ECO:0000259" key="7">
    <source>
        <dbReference type="Pfam" id="PF00892"/>
    </source>
</evidence>
<keyword evidence="4 6" id="KW-1133">Transmembrane helix</keyword>
<keyword evidence="9" id="KW-1185">Reference proteome</keyword>
<dbReference type="Proteomes" id="UP001345219">
    <property type="component" value="Chromosome 24"/>
</dbReference>
<evidence type="ECO:0000313" key="8">
    <source>
        <dbReference type="EMBL" id="KAK4771474.1"/>
    </source>
</evidence>
<reference evidence="8 9" key="1">
    <citation type="journal article" date="2023" name="Hortic Res">
        <title>Pangenome of water caltrop reveals structural variations and asymmetric subgenome divergence after allopolyploidization.</title>
        <authorList>
            <person name="Zhang X."/>
            <person name="Chen Y."/>
            <person name="Wang L."/>
            <person name="Yuan Y."/>
            <person name="Fang M."/>
            <person name="Shi L."/>
            <person name="Lu R."/>
            <person name="Comes H.P."/>
            <person name="Ma Y."/>
            <person name="Chen Y."/>
            <person name="Huang G."/>
            <person name="Zhou Y."/>
            <person name="Zheng Z."/>
            <person name="Qiu Y."/>
        </authorList>
    </citation>
    <scope>NUCLEOTIDE SEQUENCE [LARGE SCALE GENOMIC DNA]</scope>
    <source>
        <tissue evidence="8">Roots</tissue>
    </source>
</reference>
<evidence type="ECO:0000313" key="9">
    <source>
        <dbReference type="Proteomes" id="UP001345219"/>
    </source>
</evidence>
<evidence type="ECO:0000256" key="3">
    <source>
        <dbReference type="ARBA" id="ARBA00022692"/>
    </source>
</evidence>
<feature type="transmembrane region" description="Helical" evidence="6">
    <location>
        <begin position="324"/>
        <end position="343"/>
    </location>
</feature>
<feature type="transmembrane region" description="Helical" evidence="6">
    <location>
        <begin position="59"/>
        <end position="80"/>
    </location>
</feature>
<gene>
    <name evidence="8" type="ORF">SAY87_032006</name>
</gene>
<evidence type="ECO:0000256" key="5">
    <source>
        <dbReference type="ARBA" id="ARBA00023136"/>
    </source>
</evidence>
<comment type="subcellular location">
    <subcellularLocation>
        <location evidence="1 6">Membrane</location>
        <topology evidence="1 6">Multi-pass membrane protein</topology>
    </subcellularLocation>
</comment>
<dbReference type="GO" id="GO:0022857">
    <property type="term" value="F:transmembrane transporter activity"/>
    <property type="evidence" value="ECO:0007669"/>
    <property type="project" value="InterPro"/>
</dbReference>
<feature type="transmembrane region" description="Helical" evidence="6">
    <location>
        <begin position="201"/>
        <end position="221"/>
    </location>
</feature>
<keyword evidence="5 6" id="KW-0472">Membrane</keyword>
<feature type="domain" description="EamA" evidence="7">
    <location>
        <begin position="203"/>
        <end position="341"/>
    </location>
</feature>
<sequence length="380" mass="42449">MHELDDDIIDPIAVLVLELSIDKAMGAAAPYIAMMLVQLSYGGANIFTKIALDRGLNQFVFMAYRHIIAGLLLGPFAYVLERKQRPLLSLKVATKIFVISSLGTTIHLNIYYAGMEYTSATVAAALGNVMPCLTFLMAVLLRMETVRLKSWRGRAKVIGTLICVGGSLTFTFWKGRCFTFVKRPLIHRYASTEPRHVEEDWIKGTALILLSHVTWSLWLIFQVIVYKDYPARLSFNTLICISASIQSSLLGLLFARDPSQWRLGWDVKLWNILYTGVIVSAMVNNLLIWAVNRKGPVFAAMFCPLMLVVVGIFSAIFFAEKFHLGSMIGTCLIILGLYCVLWGKAKENSRAEVSENEKGVSDNKLVEVSIHDNNKADTVK</sequence>
<dbReference type="AlphaFoldDB" id="A0AAN7KS30"/>
<evidence type="ECO:0000256" key="2">
    <source>
        <dbReference type="ARBA" id="ARBA00007635"/>
    </source>
</evidence>
<name>A0AAN7KS30_9MYRT</name>
<feature type="transmembrane region" description="Helical" evidence="6">
    <location>
        <begin position="297"/>
        <end position="318"/>
    </location>
</feature>
<proteinExistence type="inferred from homology"/>
<evidence type="ECO:0000256" key="1">
    <source>
        <dbReference type="ARBA" id="ARBA00004141"/>
    </source>
</evidence>
<feature type="transmembrane region" description="Helical" evidence="6">
    <location>
        <begin position="28"/>
        <end position="47"/>
    </location>
</feature>
<dbReference type="InterPro" id="IPR000620">
    <property type="entry name" value="EamA_dom"/>
</dbReference>
<evidence type="ECO:0000256" key="6">
    <source>
        <dbReference type="RuleBase" id="RU363077"/>
    </source>
</evidence>
<feature type="transmembrane region" description="Helical" evidence="6">
    <location>
        <begin position="92"/>
        <end position="114"/>
    </location>
</feature>
<comment type="similarity">
    <text evidence="2 6">Belongs to the drug/metabolite transporter (DMT) superfamily. Plant drug/metabolite exporter (P-DME) (TC 2.A.7.4) family.</text>
</comment>
<feature type="domain" description="EamA" evidence="7">
    <location>
        <begin position="31"/>
        <end position="165"/>
    </location>
</feature>